<accession>A0A9D4CZD6</accession>
<name>A0A9D4CZD6_DREPO</name>
<evidence type="ECO:0000313" key="1">
    <source>
        <dbReference type="EMBL" id="KAH3735344.1"/>
    </source>
</evidence>
<organism evidence="1 2">
    <name type="scientific">Dreissena polymorpha</name>
    <name type="common">Zebra mussel</name>
    <name type="synonym">Mytilus polymorpha</name>
    <dbReference type="NCBI Taxonomy" id="45954"/>
    <lineage>
        <taxon>Eukaryota</taxon>
        <taxon>Metazoa</taxon>
        <taxon>Spiralia</taxon>
        <taxon>Lophotrochozoa</taxon>
        <taxon>Mollusca</taxon>
        <taxon>Bivalvia</taxon>
        <taxon>Autobranchia</taxon>
        <taxon>Heteroconchia</taxon>
        <taxon>Euheterodonta</taxon>
        <taxon>Imparidentia</taxon>
        <taxon>Neoheterodontei</taxon>
        <taxon>Myida</taxon>
        <taxon>Dreissenoidea</taxon>
        <taxon>Dreissenidae</taxon>
        <taxon>Dreissena</taxon>
    </lineage>
</organism>
<gene>
    <name evidence="1" type="ORF">DPMN_041837</name>
</gene>
<reference evidence="1" key="1">
    <citation type="journal article" date="2019" name="bioRxiv">
        <title>The Genome of the Zebra Mussel, Dreissena polymorpha: A Resource for Invasive Species Research.</title>
        <authorList>
            <person name="McCartney M.A."/>
            <person name="Auch B."/>
            <person name="Kono T."/>
            <person name="Mallez S."/>
            <person name="Zhang Y."/>
            <person name="Obille A."/>
            <person name="Becker A."/>
            <person name="Abrahante J.E."/>
            <person name="Garbe J."/>
            <person name="Badalamenti J.P."/>
            <person name="Herman A."/>
            <person name="Mangelson H."/>
            <person name="Liachko I."/>
            <person name="Sullivan S."/>
            <person name="Sone E.D."/>
            <person name="Koren S."/>
            <person name="Silverstein K.A.T."/>
            <person name="Beckman K.B."/>
            <person name="Gohl D.M."/>
        </authorList>
    </citation>
    <scope>NUCLEOTIDE SEQUENCE</scope>
    <source>
        <strain evidence="1">Duluth1</strain>
        <tissue evidence="1">Whole animal</tissue>
    </source>
</reference>
<proteinExistence type="predicted"/>
<protein>
    <submittedName>
        <fullName evidence="1">Uncharacterized protein</fullName>
    </submittedName>
</protein>
<evidence type="ECO:0000313" key="2">
    <source>
        <dbReference type="Proteomes" id="UP000828390"/>
    </source>
</evidence>
<dbReference type="Proteomes" id="UP000828390">
    <property type="component" value="Unassembled WGS sequence"/>
</dbReference>
<reference evidence="1" key="2">
    <citation type="submission" date="2020-11" db="EMBL/GenBank/DDBJ databases">
        <authorList>
            <person name="McCartney M.A."/>
            <person name="Auch B."/>
            <person name="Kono T."/>
            <person name="Mallez S."/>
            <person name="Becker A."/>
            <person name="Gohl D.M."/>
            <person name="Silverstein K.A.T."/>
            <person name="Koren S."/>
            <person name="Bechman K.B."/>
            <person name="Herman A."/>
            <person name="Abrahante J.E."/>
            <person name="Garbe J."/>
        </authorList>
    </citation>
    <scope>NUCLEOTIDE SEQUENCE</scope>
    <source>
        <strain evidence="1">Duluth1</strain>
        <tissue evidence="1">Whole animal</tissue>
    </source>
</reference>
<dbReference type="AlphaFoldDB" id="A0A9D4CZD6"/>
<comment type="caution">
    <text evidence="1">The sequence shown here is derived from an EMBL/GenBank/DDBJ whole genome shotgun (WGS) entry which is preliminary data.</text>
</comment>
<dbReference type="EMBL" id="JAIWYP010000011">
    <property type="protein sequence ID" value="KAH3735344.1"/>
    <property type="molecule type" value="Genomic_DNA"/>
</dbReference>
<sequence length="51" mass="5904">MPRYWSHVGEDHCMMDDPRSRQLLFVPDLYSIYGDHLANRPGTGHHLPGNL</sequence>
<keyword evidence="2" id="KW-1185">Reference proteome</keyword>